<keyword evidence="6" id="KW-0418">Kinase</keyword>
<dbReference type="RefSeq" id="WP_054409544.1">
    <property type="nucleotide sequence ID" value="NZ_FOYA01000002.1"/>
</dbReference>
<evidence type="ECO:0000256" key="1">
    <source>
        <dbReference type="ARBA" id="ARBA00000085"/>
    </source>
</evidence>
<evidence type="ECO:0000313" key="12">
    <source>
        <dbReference type="Proteomes" id="UP000037755"/>
    </source>
</evidence>
<sequence>MEKWQDPNVIALWIAISVVMVVTILLFVVKIMHSGYKRMMQANLRQARLQVEHQKKLVETALVAQERERTRIAADLHDGLIGRLTLVRMKSQVGATPVEVEGLLGDSIAEARRISHDLTPPLLDFSPMHDLLDNLLDPWQQKLDITYRPDIRAQIDLTPENKIQLLRIAQELLTNVIKHSGATQLQVTYRQTEKSIILLFKDNGKGFDTTILKNGLGLNSLEMRAQYLNGRYLLRSAPGKGTRAVVAVNLAA</sequence>
<dbReference type="GO" id="GO:0005524">
    <property type="term" value="F:ATP binding"/>
    <property type="evidence" value="ECO:0007669"/>
    <property type="project" value="UniProtKB-KW"/>
</dbReference>
<dbReference type="EMBL" id="LIYD01000005">
    <property type="protein sequence ID" value="KOS07827.1"/>
    <property type="molecule type" value="Genomic_DNA"/>
</dbReference>
<dbReference type="GO" id="GO:0046983">
    <property type="term" value="F:protein dimerization activity"/>
    <property type="evidence" value="ECO:0007669"/>
    <property type="project" value="InterPro"/>
</dbReference>
<evidence type="ECO:0000259" key="10">
    <source>
        <dbReference type="PROSITE" id="PS50109"/>
    </source>
</evidence>
<dbReference type="Pfam" id="PF02518">
    <property type="entry name" value="HATPase_c"/>
    <property type="match status" value="1"/>
</dbReference>
<dbReference type="CDD" id="cd16917">
    <property type="entry name" value="HATPase_UhpB-NarQ-NarX-like"/>
    <property type="match status" value="1"/>
</dbReference>
<keyword evidence="7" id="KW-0067">ATP-binding</keyword>
<dbReference type="PATRIC" id="fig|1202724.3.peg.3847"/>
<dbReference type="PANTHER" id="PTHR24421">
    <property type="entry name" value="NITRATE/NITRITE SENSOR PROTEIN NARX-RELATED"/>
    <property type="match status" value="1"/>
</dbReference>
<dbReference type="InterPro" id="IPR036890">
    <property type="entry name" value="HATPase_C_sf"/>
</dbReference>
<evidence type="ECO:0000256" key="5">
    <source>
        <dbReference type="ARBA" id="ARBA00022741"/>
    </source>
</evidence>
<dbReference type="SMART" id="SM00387">
    <property type="entry name" value="HATPase_c"/>
    <property type="match status" value="1"/>
</dbReference>
<dbReference type="Gene3D" id="3.30.565.10">
    <property type="entry name" value="Histidine kinase-like ATPase, C-terminal domain"/>
    <property type="match status" value="1"/>
</dbReference>
<dbReference type="PROSITE" id="PS50109">
    <property type="entry name" value="HIS_KIN"/>
    <property type="match status" value="1"/>
</dbReference>
<keyword evidence="12" id="KW-1185">Reference proteome</keyword>
<comment type="caution">
    <text evidence="11">The sequence shown here is derived from an EMBL/GenBank/DDBJ whole genome shotgun (WGS) entry which is preliminary data.</text>
</comment>
<organism evidence="11 12">
    <name type="scientific">Flavobacterium akiainvivens</name>
    <dbReference type="NCBI Taxonomy" id="1202724"/>
    <lineage>
        <taxon>Bacteria</taxon>
        <taxon>Pseudomonadati</taxon>
        <taxon>Bacteroidota</taxon>
        <taxon>Flavobacteriia</taxon>
        <taxon>Flavobacteriales</taxon>
        <taxon>Flavobacteriaceae</taxon>
        <taxon>Flavobacterium</taxon>
    </lineage>
</organism>
<evidence type="ECO:0000256" key="3">
    <source>
        <dbReference type="ARBA" id="ARBA00022553"/>
    </source>
</evidence>
<dbReference type="Pfam" id="PF07730">
    <property type="entry name" value="HisKA_3"/>
    <property type="match status" value="1"/>
</dbReference>
<dbReference type="AlphaFoldDB" id="A0A0M8MKQ5"/>
<dbReference type="Gene3D" id="1.20.5.1930">
    <property type="match status" value="1"/>
</dbReference>
<dbReference type="EC" id="2.7.13.3" evidence="2"/>
<evidence type="ECO:0000256" key="9">
    <source>
        <dbReference type="SAM" id="Phobius"/>
    </source>
</evidence>
<keyword evidence="9" id="KW-1133">Transmembrane helix</keyword>
<dbReference type="InterPro" id="IPR003594">
    <property type="entry name" value="HATPase_dom"/>
</dbReference>
<dbReference type="InterPro" id="IPR050482">
    <property type="entry name" value="Sensor_HK_TwoCompSys"/>
</dbReference>
<evidence type="ECO:0000256" key="6">
    <source>
        <dbReference type="ARBA" id="ARBA00022777"/>
    </source>
</evidence>
<dbReference type="SUPFAM" id="SSF55874">
    <property type="entry name" value="ATPase domain of HSP90 chaperone/DNA topoisomerase II/histidine kinase"/>
    <property type="match status" value="1"/>
</dbReference>
<keyword evidence="3" id="KW-0597">Phosphoprotein</keyword>
<reference evidence="11 12" key="1">
    <citation type="submission" date="2015-08" db="EMBL/GenBank/DDBJ databases">
        <title>Whole genome sequence of Flavobacterium akiainvivens IK-1T, from decaying Wikstroemia oahuensis, an endemic Hawaiian shrub.</title>
        <authorList>
            <person name="Wan X."/>
            <person name="Hou S."/>
            <person name="Saito J."/>
            <person name="Donachie S."/>
        </authorList>
    </citation>
    <scope>NUCLEOTIDE SEQUENCE [LARGE SCALE GENOMIC DNA]</scope>
    <source>
        <strain evidence="11 12">IK-1</strain>
    </source>
</reference>
<proteinExistence type="predicted"/>
<dbReference type="InterPro" id="IPR011712">
    <property type="entry name" value="Sig_transdc_His_kin_sub3_dim/P"/>
</dbReference>
<keyword evidence="8" id="KW-0902">Two-component regulatory system</keyword>
<name>A0A0M8MKQ5_9FLAO</name>
<accession>A0A0M8MKQ5</accession>
<dbReference type="Proteomes" id="UP000037755">
    <property type="component" value="Unassembled WGS sequence"/>
</dbReference>
<dbReference type="InterPro" id="IPR005467">
    <property type="entry name" value="His_kinase_dom"/>
</dbReference>
<keyword evidence="9" id="KW-0812">Transmembrane</keyword>
<keyword evidence="9" id="KW-0472">Membrane</keyword>
<comment type="catalytic activity">
    <reaction evidence="1">
        <text>ATP + protein L-histidine = ADP + protein N-phospho-L-histidine.</text>
        <dbReference type="EC" id="2.7.13.3"/>
    </reaction>
</comment>
<dbReference type="GO" id="GO:0016020">
    <property type="term" value="C:membrane"/>
    <property type="evidence" value="ECO:0007669"/>
    <property type="project" value="InterPro"/>
</dbReference>
<gene>
    <name evidence="11" type="ORF">AM493_18530</name>
</gene>
<dbReference type="PANTHER" id="PTHR24421:SF10">
    <property type="entry name" value="NITRATE_NITRITE SENSOR PROTEIN NARQ"/>
    <property type="match status" value="1"/>
</dbReference>
<evidence type="ECO:0000256" key="4">
    <source>
        <dbReference type="ARBA" id="ARBA00022679"/>
    </source>
</evidence>
<feature type="domain" description="Histidine kinase" evidence="10">
    <location>
        <begin position="161"/>
        <end position="252"/>
    </location>
</feature>
<dbReference type="GO" id="GO:0000155">
    <property type="term" value="F:phosphorelay sensor kinase activity"/>
    <property type="evidence" value="ECO:0007669"/>
    <property type="project" value="InterPro"/>
</dbReference>
<keyword evidence="4" id="KW-0808">Transferase</keyword>
<keyword evidence="5" id="KW-0547">Nucleotide-binding</keyword>
<evidence type="ECO:0000256" key="7">
    <source>
        <dbReference type="ARBA" id="ARBA00022840"/>
    </source>
</evidence>
<feature type="transmembrane region" description="Helical" evidence="9">
    <location>
        <begin position="12"/>
        <end position="32"/>
    </location>
</feature>
<evidence type="ECO:0000256" key="2">
    <source>
        <dbReference type="ARBA" id="ARBA00012438"/>
    </source>
</evidence>
<evidence type="ECO:0000256" key="8">
    <source>
        <dbReference type="ARBA" id="ARBA00023012"/>
    </source>
</evidence>
<evidence type="ECO:0000313" key="11">
    <source>
        <dbReference type="EMBL" id="KOS07827.1"/>
    </source>
</evidence>
<dbReference type="STRING" id="1202724.AM493_18530"/>
<dbReference type="OrthoDB" id="9778366at2"/>
<protein>
    <recommendedName>
        <fullName evidence="2">histidine kinase</fullName>
        <ecNumber evidence="2">2.7.13.3</ecNumber>
    </recommendedName>
</protein>